<keyword evidence="1" id="KW-1133">Transmembrane helix</keyword>
<dbReference type="EMBL" id="ML769397">
    <property type="protein sequence ID" value="KAE9407126.1"/>
    <property type="molecule type" value="Genomic_DNA"/>
</dbReference>
<reference evidence="2" key="1">
    <citation type="journal article" date="2019" name="Environ. Microbiol.">
        <title>Fungal ecological strategies reflected in gene transcription - a case study of two litter decomposers.</title>
        <authorList>
            <person name="Barbi F."/>
            <person name="Kohler A."/>
            <person name="Barry K."/>
            <person name="Baskaran P."/>
            <person name="Daum C."/>
            <person name="Fauchery L."/>
            <person name="Ihrmark K."/>
            <person name="Kuo A."/>
            <person name="LaButti K."/>
            <person name="Lipzen A."/>
            <person name="Morin E."/>
            <person name="Grigoriev I.V."/>
            <person name="Henrissat B."/>
            <person name="Lindahl B."/>
            <person name="Martin F."/>
        </authorList>
    </citation>
    <scope>NUCLEOTIDE SEQUENCE</scope>
    <source>
        <strain evidence="2">JB14</strain>
    </source>
</reference>
<keyword evidence="3" id="KW-1185">Reference proteome</keyword>
<name>A0A6A4I939_9AGAR</name>
<protein>
    <submittedName>
        <fullName evidence="2">Uncharacterized protein</fullName>
    </submittedName>
</protein>
<keyword evidence="1" id="KW-0472">Membrane</keyword>
<evidence type="ECO:0000256" key="1">
    <source>
        <dbReference type="SAM" id="Phobius"/>
    </source>
</evidence>
<accession>A0A6A4I939</accession>
<dbReference type="AlphaFoldDB" id="A0A6A4I939"/>
<gene>
    <name evidence="2" type="ORF">BT96DRAFT_809788</name>
</gene>
<proteinExistence type="predicted"/>
<feature type="transmembrane region" description="Helical" evidence="1">
    <location>
        <begin position="159"/>
        <end position="179"/>
    </location>
</feature>
<dbReference type="OrthoDB" id="3052721at2759"/>
<keyword evidence="1" id="KW-0812">Transmembrane</keyword>
<sequence length="184" mass="20705">AVAKALGVKVKRIMSRCTGSCCMKEGGIYGLFQLGCEITNAPAFGESTDGTTMHRITRKCRHITLPVHSYKPDANDDDPSTWTYTSCFAEAVPVLDHTAKQQLEGLEQLGKKIADTYPNSTLAQCDGKKMDGDDYFWKQTFQNMDHASNCYEHFILSHATWTITYLFLLFVFVYLGTYLKCMLV</sequence>
<evidence type="ECO:0000313" key="2">
    <source>
        <dbReference type="EMBL" id="KAE9407126.1"/>
    </source>
</evidence>
<feature type="non-terminal residue" evidence="2">
    <location>
        <position position="1"/>
    </location>
</feature>
<organism evidence="2 3">
    <name type="scientific">Gymnopus androsaceus JB14</name>
    <dbReference type="NCBI Taxonomy" id="1447944"/>
    <lineage>
        <taxon>Eukaryota</taxon>
        <taxon>Fungi</taxon>
        <taxon>Dikarya</taxon>
        <taxon>Basidiomycota</taxon>
        <taxon>Agaricomycotina</taxon>
        <taxon>Agaricomycetes</taxon>
        <taxon>Agaricomycetidae</taxon>
        <taxon>Agaricales</taxon>
        <taxon>Marasmiineae</taxon>
        <taxon>Omphalotaceae</taxon>
        <taxon>Gymnopus</taxon>
    </lineage>
</organism>
<evidence type="ECO:0000313" key="3">
    <source>
        <dbReference type="Proteomes" id="UP000799118"/>
    </source>
</evidence>
<dbReference type="Proteomes" id="UP000799118">
    <property type="component" value="Unassembled WGS sequence"/>
</dbReference>